<dbReference type="EMBL" id="JACBZP010000001">
    <property type="protein sequence ID" value="NYI68232.1"/>
    <property type="molecule type" value="Genomic_DNA"/>
</dbReference>
<dbReference type="AlphaFoldDB" id="A0A7Z0D3J7"/>
<proteinExistence type="predicted"/>
<keyword evidence="3" id="KW-1185">Reference proteome</keyword>
<evidence type="ECO:0000313" key="2">
    <source>
        <dbReference type="EMBL" id="NYI68232.1"/>
    </source>
</evidence>
<reference evidence="2 3" key="1">
    <citation type="submission" date="2020-07" db="EMBL/GenBank/DDBJ databases">
        <title>Sequencing the genomes of 1000 actinobacteria strains.</title>
        <authorList>
            <person name="Klenk H.-P."/>
        </authorList>
    </citation>
    <scope>NUCLEOTIDE SEQUENCE [LARGE SCALE GENOMIC DNA]</scope>
    <source>
        <strain evidence="2 3">DSM 26341</strain>
    </source>
</reference>
<feature type="compositionally biased region" description="Polar residues" evidence="1">
    <location>
        <begin position="51"/>
        <end position="64"/>
    </location>
</feature>
<sequence length="73" mass="8231">MDDAARRWHPYARSRDEDLDILAHGGETGWWDHTGRPAPWPKDFLDPDAGWTTSASIDNHQAANNPEPKNPPT</sequence>
<dbReference type="Proteomes" id="UP000539111">
    <property type="component" value="Unassembled WGS sequence"/>
</dbReference>
<accession>A0A7Z0D3J7</accession>
<dbReference type="RefSeq" id="WP_179428611.1">
    <property type="nucleotide sequence ID" value="NZ_JACBZP010000001.1"/>
</dbReference>
<name>A0A7Z0D3J7_9MICO</name>
<evidence type="ECO:0000313" key="3">
    <source>
        <dbReference type="Proteomes" id="UP000539111"/>
    </source>
</evidence>
<protein>
    <submittedName>
        <fullName evidence="2">Uncharacterized protein</fullName>
    </submittedName>
</protein>
<feature type="region of interest" description="Disordered" evidence="1">
    <location>
        <begin position="28"/>
        <end position="73"/>
    </location>
</feature>
<gene>
    <name evidence="2" type="ORF">BJY26_002538</name>
</gene>
<organism evidence="2 3">
    <name type="scientific">Spelaeicoccus albus</name>
    <dbReference type="NCBI Taxonomy" id="1280376"/>
    <lineage>
        <taxon>Bacteria</taxon>
        <taxon>Bacillati</taxon>
        <taxon>Actinomycetota</taxon>
        <taxon>Actinomycetes</taxon>
        <taxon>Micrococcales</taxon>
        <taxon>Brevibacteriaceae</taxon>
        <taxon>Spelaeicoccus</taxon>
    </lineage>
</organism>
<comment type="caution">
    <text evidence="2">The sequence shown here is derived from an EMBL/GenBank/DDBJ whole genome shotgun (WGS) entry which is preliminary data.</text>
</comment>
<evidence type="ECO:0000256" key="1">
    <source>
        <dbReference type="SAM" id="MobiDB-lite"/>
    </source>
</evidence>